<reference evidence="5 6" key="1">
    <citation type="submission" date="2016-05" db="EMBL/GenBank/DDBJ databases">
        <title>Paenibacillus oryzae. sp. nov., isolated from the rice root.</title>
        <authorList>
            <person name="Zhang J."/>
            <person name="Zhang X."/>
        </authorList>
    </citation>
    <scope>NUCLEOTIDE SEQUENCE [LARGE SCALE GENOMIC DNA]</scope>
    <source>
        <strain evidence="5 6">1DrF-4</strain>
    </source>
</reference>
<comment type="caution">
    <text evidence="5">The sequence shown here is derived from an EMBL/GenBank/DDBJ whole genome shotgun (WGS) entry which is preliminary data.</text>
</comment>
<dbReference type="Gene3D" id="1.10.260.40">
    <property type="entry name" value="lambda repressor-like DNA-binding domains"/>
    <property type="match status" value="1"/>
</dbReference>
<dbReference type="SUPFAM" id="SSF53822">
    <property type="entry name" value="Periplasmic binding protein-like I"/>
    <property type="match status" value="1"/>
</dbReference>
<keyword evidence="6" id="KW-1185">Reference proteome</keyword>
<keyword evidence="2" id="KW-0238">DNA-binding</keyword>
<dbReference type="Pfam" id="PF00356">
    <property type="entry name" value="LacI"/>
    <property type="match status" value="1"/>
</dbReference>
<dbReference type="SUPFAM" id="SSF47413">
    <property type="entry name" value="lambda repressor-like DNA-binding domains"/>
    <property type="match status" value="1"/>
</dbReference>
<feature type="domain" description="HTH lacI-type" evidence="4">
    <location>
        <begin position="2"/>
        <end position="56"/>
    </location>
</feature>
<keyword evidence="3" id="KW-0804">Transcription</keyword>
<dbReference type="InterPro" id="IPR046335">
    <property type="entry name" value="LacI/GalR-like_sensor"/>
</dbReference>
<accession>A0A1A5YDU0</accession>
<dbReference type="Gene3D" id="3.40.50.2300">
    <property type="match status" value="2"/>
</dbReference>
<dbReference type="RefSeq" id="WP_068685881.1">
    <property type="nucleotide sequence ID" value="NZ_LYPA01000070.1"/>
</dbReference>
<dbReference type="CDD" id="cd01392">
    <property type="entry name" value="HTH_LacI"/>
    <property type="match status" value="1"/>
</dbReference>
<evidence type="ECO:0000313" key="6">
    <source>
        <dbReference type="Proteomes" id="UP000092024"/>
    </source>
</evidence>
<dbReference type="GO" id="GO:0003700">
    <property type="term" value="F:DNA-binding transcription factor activity"/>
    <property type="evidence" value="ECO:0007669"/>
    <property type="project" value="TreeGrafter"/>
</dbReference>
<dbReference type="InterPro" id="IPR010982">
    <property type="entry name" value="Lambda_DNA-bd_dom_sf"/>
</dbReference>
<gene>
    <name evidence="5" type="ORF">A7K91_08235</name>
</gene>
<dbReference type="AlphaFoldDB" id="A0A1A5YDU0"/>
<sequence>MISRKEVARLAGVSEATVSRVLNNVGPIKEETRRRVLEAASQIGYVPSALAQQFARRRSGNVGVVLPFMPKVKLFSTYYFSEILSGIGEAAQRCGYDLLLIFNSPDQRHDYAKLFRAQKVDACIMLGSSDVPEERRALKELQMEGHPFCLVNQHFGGEDFPAVDADHVSGSRLAIRHLLEGGRQRIAFLNGPPQYSNSGDRLRAYREEMREAGYSVRQELMFVGNYSRTSGYELAGPIGEGIAEGRIDAVFAANDRMAIGLMQGLAERGLKAREHYALVGCDDSDGSRLISPTLSTISVPFYEMGKLAAERLLSPEKKEEIGNRAEGNGLIRLPVAFEARESS</sequence>
<dbReference type="PROSITE" id="PS50932">
    <property type="entry name" value="HTH_LACI_2"/>
    <property type="match status" value="1"/>
</dbReference>
<evidence type="ECO:0000256" key="1">
    <source>
        <dbReference type="ARBA" id="ARBA00023015"/>
    </source>
</evidence>
<proteinExistence type="predicted"/>
<dbReference type="CDD" id="cd06267">
    <property type="entry name" value="PBP1_LacI_sugar_binding-like"/>
    <property type="match status" value="1"/>
</dbReference>
<dbReference type="EMBL" id="LYPA01000070">
    <property type="protein sequence ID" value="OBR63747.1"/>
    <property type="molecule type" value="Genomic_DNA"/>
</dbReference>
<organism evidence="5 6">
    <name type="scientific">Paenibacillus oryzae</name>
    <dbReference type="NCBI Taxonomy" id="1844972"/>
    <lineage>
        <taxon>Bacteria</taxon>
        <taxon>Bacillati</taxon>
        <taxon>Bacillota</taxon>
        <taxon>Bacilli</taxon>
        <taxon>Bacillales</taxon>
        <taxon>Paenibacillaceae</taxon>
        <taxon>Paenibacillus</taxon>
    </lineage>
</organism>
<evidence type="ECO:0000256" key="2">
    <source>
        <dbReference type="ARBA" id="ARBA00023125"/>
    </source>
</evidence>
<dbReference type="Proteomes" id="UP000092024">
    <property type="component" value="Unassembled WGS sequence"/>
</dbReference>
<evidence type="ECO:0000256" key="3">
    <source>
        <dbReference type="ARBA" id="ARBA00023163"/>
    </source>
</evidence>
<dbReference type="InterPro" id="IPR000843">
    <property type="entry name" value="HTH_LacI"/>
</dbReference>
<evidence type="ECO:0000259" key="4">
    <source>
        <dbReference type="PROSITE" id="PS50932"/>
    </source>
</evidence>
<dbReference type="PANTHER" id="PTHR30146">
    <property type="entry name" value="LACI-RELATED TRANSCRIPTIONAL REPRESSOR"/>
    <property type="match status" value="1"/>
</dbReference>
<dbReference type="STRING" id="1844972.A7K91_08235"/>
<dbReference type="SMART" id="SM00354">
    <property type="entry name" value="HTH_LACI"/>
    <property type="match status" value="1"/>
</dbReference>
<dbReference type="PANTHER" id="PTHR30146:SF109">
    <property type="entry name" value="HTH-TYPE TRANSCRIPTIONAL REGULATOR GALS"/>
    <property type="match status" value="1"/>
</dbReference>
<name>A0A1A5YDU0_9BACL</name>
<dbReference type="InterPro" id="IPR028082">
    <property type="entry name" value="Peripla_BP_I"/>
</dbReference>
<protein>
    <submittedName>
        <fullName evidence="5">LacI family transcriptional regulator</fullName>
    </submittedName>
</protein>
<dbReference type="Pfam" id="PF13377">
    <property type="entry name" value="Peripla_BP_3"/>
    <property type="match status" value="1"/>
</dbReference>
<keyword evidence="1" id="KW-0805">Transcription regulation</keyword>
<evidence type="ECO:0000313" key="5">
    <source>
        <dbReference type="EMBL" id="OBR63747.1"/>
    </source>
</evidence>
<dbReference type="GO" id="GO:0000976">
    <property type="term" value="F:transcription cis-regulatory region binding"/>
    <property type="evidence" value="ECO:0007669"/>
    <property type="project" value="TreeGrafter"/>
</dbReference>